<comment type="catalytic activity">
    <reaction evidence="8">
        <text>2-oxoglutarate + O2 + 2 H(+) = ethene + 3 CO2 + H2O</text>
        <dbReference type="Rhea" id="RHEA:31523"/>
        <dbReference type="ChEBI" id="CHEBI:15377"/>
        <dbReference type="ChEBI" id="CHEBI:15378"/>
        <dbReference type="ChEBI" id="CHEBI:15379"/>
        <dbReference type="ChEBI" id="CHEBI:16526"/>
        <dbReference type="ChEBI" id="CHEBI:16810"/>
        <dbReference type="ChEBI" id="CHEBI:18153"/>
        <dbReference type="EC" id="1.13.12.19"/>
    </reaction>
</comment>
<evidence type="ECO:0000256" key="7">
    <source>
        <dbReference type="ARBA" id="ARBA00031282"/>
    </source>
</evidence>
<dbReference type="EMBL" id="JBINXB010000008">
    <property type="protein sequence ID" value="MFH6566128.1"/>
    <property type="molecule type" value="Genomic_DNA"/>
</dbReference>
<evidence type="ECO:0000256" key="4">
    <source>
        <dbReference type="ARBA" id="ARBA00019045"/>
    </source>
</evidence>
<keyword evidence="5" id="KW-0266">Ethylene biosynthesis</keyword>
<protein>
    <recommendedName>
        <fullName evidence="4">2-oxoglutarate-dependent ethylene/succinate-forming enzyme</fullName>
        <ecNumber evidence="3">1.13.12.19</ecNumber>
        <ecNumber evidence="2">1.14.20.7</ecNumber>
    </recommendedName>
    <alternativeName>
        <fullName evidence="6">2-oxoglutarate dioxygenase (ethylene-forming)</fullName>
    </alternativeName>
    <alternativeName>
        <fullName evidence="7">2-oxoglutarate/L-arginine monooxygenase/decarboxylase (succinate-forming)</fullName>
    </alternativeName>
</protein>
<comment type="caution">
    <text evidence="12">The sequence shown here is derived from an EMBL/GenBank/DDBJ whole genome shotgun (WGS) entry which is preliminary data.</text>
</comment>
<comment type="catalytic activity">
    <reaction evidence="9">
        <text>L-arginine + 2-oxoglutarate + O2 = guanidine + L-glutamate 5-semialdehyde + succinate + CO2</text>
        <dbReference type="Rhea" id="RHEA:31535"/>
        <dbReference type="ChEBI" id="CHEBI:15379"/>
        <dbReference type="ChEBI" id="CHEBI:16526"/>
        <dbReference type="ChEBI" id="CHEBI:16810"/>
        <dbReference type="ChEBI" id="CHEBI:30031"/>
        <dbReference type="ChEBI" id="CHEBI:30087"/>
        <dbReference type="ChEBI" id="CHEBI:32682"/>
        <dbReference type="ChEBI" id="CHEBI:58066"/>
        <dbReference type="EC" id="1.14.20.7"/>
    </reaction>
</comment>
<evidence type="ECO:0000313" key="13">
    <source>
        <dbReference type="Proteomes" id="UP001609821"/>
    </source>
</evidence>
<evidence type="ECO:0000256" key="5">
    <source>
        <dbReference type="ARBA" id="ARBA00022666"/>
    </source>
</evidence>
<reference evidence="12 13" key="1">
    <citation type="submission" date="2024-10" db="EMBL/GenBank/DDBJ databases">
        <title>Aeromonas and Pseudomonas from the Cagarras Archipelago, Rio de Janeiro, Brazil.</title>
        <authorList>
            <person name="Canellas A.L.B."/>
            <person name="Laport M.S."/>
        </authorList>
    </citation>
    <scope>NUCLEOTIDE SEQUENCE [LARGE SCALE GENOMIC DNA]</scope>
    <source>
        <strain evidence="12 13">CPF-4</strain>
    </source>
</reference>
<evidence type="ECO:0000256" key="2">
    <source>
        <dbReference type="ARBA" id="ARBA00012293"/>
    </source>
</evidence>
<evidence type="ECO:0000256" key="9">
    <source>
        <dbReference type="ARBA" id="ARBA00049359"/>
    </source>
</evidence>
<organism evidence="12 13">
    <name type="scientific">Pseudomonas kulmbachensis</name>
    <dbReference type="NCBI Taxonomy" id="3043408"/>
    <lineage>
        <taxon>Bacteria</taxon>
        <taxon>Pseudomonadati</taxon>
        <taxon>Pseudomonadota</taxon>
        <taxon>Gammaproteobacteria</taxon>
        <taxon>Pseudomonadales</taxon>
        <taxon>Pseudomonadaceae</taxon>
        <taxon>Pseudomonas</taxon>
    </lineage>
</organism>
<dbReference type="SUPFAM" id="SSF51197">
    <property type="entry name" value="Clavaminate synthase-like"/>
    <property type="match status" value="1"/>
</dbReference>
<dbReference type="PANTHER" id="PTHR47990">
    <property type="entry name" value="2-OXOGLUTARATE (2OG) AND FE(II)-DEPENDENT OXYGENASE SUPERFAMILY PROTEIN-RELATED"/>
    <property type="match status" value="1"/>
</dbReference>
<keyword evidence="10" id="KW-0560">Oxidoreductase</keyword>
<accession>A0ABW7LWY2</accession>
<dbReference type="PROSITE" id="PS51471">
    <property type="entry name" value="FE2OG_OXY"/>
    <property type="match status" value="1"/>
</dbReference>
<keyword evidence="13" id="KW-1185">Reference proteome</keyword>
<evidence type="ECO:0000256" key="6">
    <source>
        <dbReference type="ARBA" id="ARBA00031011"/>
    </source>
</evidence>
<evidence type="ECO:0000256" key="3">
    <source>
        <dbReference type="ARBA" id="ARBA00012531"/>
    </source>
</evidence>
<evidence type="ECO:0000256" key="8">
    <source>
        <dbReference type="ARBA" id="ARBA00047725"/>
    </source>
</evidence>
<evidence type="ECO:0000259" key="11">
    <source>
        <dbReference type="PROSITE" id="PS51471"/>
    </source>
</evidence>
<comment type="similarity">
    <text evidence="10">Belongs to the iron/ascorbate-dependent oxidoreductase family.</text>
</comment>
<feature type="domain" description="Fe2OG dioxygenase" evidence="11">
    <location>
        <begin position="145"/>
        <end position="251"/>
    </location>
</feature>
<dbReference type="Pfam" id="PF03171">
    <property type="entry name" value="2OG-FeII_Oxy"/>
    <property type="match status" value="1"/>
</dbReference>
<dbReference type="EC" id="1.14.20.7" evidence="2"/>
<sequence length="291" mass="32526">MSNQSVSLSLPRAQLTGHGLEFSDSSLGQALALGAFLLQIPSSLDVNPGFEICRNFYRPRRDAQDVLRGHREAPHERSKLGYEDRPNQVEQLQIESHLWREYFPLPITRLLGAIKVVTLQALRHLFEASGVHQDHWATITGGTLDETSLCYTTLNHYRSGVRGTLGIVEHTDSGFITVIAADQPGFEIYHQGMWQAVPLEPGCFIVNLGDAYQILTAHLRLPGHAVLHRVIETVPVRDTPDRSSFTVYMGPNFDMSLYQYSGSGALEVYQSFRAFSVLKAQGMGYGFHDRV</sequence>
<keyword evidence="10" id="KW-0479">Metal-binding</keyword>
<dbReference type="Gene3D" id="2.60.120.330">
    <property type="entry name" value="B-lactam Antibiotic, Isopenicillin N Synthase, Chain"/>
    <property type="match status" value="1"/>
</dbReference>
<evidence type="ECO:0000256" key="1">
    <source>
        <dbReference type="ARBA" id="ARBA00004767"/>
    </source>
</evidence>
<gene>
    <name evidence="12" type="ORF">ACHMWK_09125</name>
</gene>
<dbReference type="InterPro" id="IPR050231">
    <property type="entry name" value="Iron_ascorbate_oxido_reductase"/>
</dbReference>
<dbReference type="InterPro" id="IPR027443">
    <property type="entry name" value="IPNS-like_sf"/>
</dbReference>
<dbReference type="Proteomes" id="UP001609821">
    <property type="component" value="Unassembled WGS sequence"/>
</dbReference>
<dbReference type="EC" id="1.13.12.19" evidence="3"/>
<keyword evidence="10" id="KW-0408">Iron</keyword>
<dbReference type="InterPro" id="IPR044861">
    <property type="entry name" value="IPNS-like_FE2OG_OXY"/>
</dbReference>
<name>A0ABW7LWY2_9PSED</name>
<comment type="pathway">
    <text evidence="1">Alkene biosynthesis; ethylene biosynthesis via 2-oxoglutarate.</text>
</comment>
<evidence type="ECO:0000256" key="10">
    <source>
        <dbReference type="RuleBase" id="RU003682"/>
    </source>
</evidence>
<proteinExistence type="inferred from homology"/>
<dbReference type="InterPro" id="IPR005123">
    <property type="entry name" value="Oxoglu/Fe-dep_dioxygenase_dom"/>
</dbReference>
<dbReference type="RefSeq" id="WP_395246957.1">
    <property type="nucleotide sequence ID" value="NZ_JBINXA010000008.1"/>
</dbReference>
<evidence type="ECO:0000313" key="12">
    <source>
        <dbReference type="EMBL" id="MFH6566128.1"/>
    </source>
</evidence>